<keyword evidence="1" id="KW-0812">Transmembrane</keyword>
<feature type="transmembrane region" description="Helical" evidence="1">
    <location>
        <begin position="29"/>
        <end position="49"/>
    </location>
</feature>
<dbReference type="RefSeq" id="WP_209902934.1">
    <property type="nucleotide sequence ID" value="NZ_BAAAJW010000028.1"/>
</dbReference>
<keyword evidence="3" id="KW-1185">Reference proteome</keyword>
<dbReference type="CDD" id="cd00085">
    <property type="entry name" value="HNHc"/>
    <property type="match status" value="1"/>
</dbReference>
<evidence type="ECO:0000313" key="2">
    <source>
        <dbReference type="EMBL" id="MBP2382838.1"/>
    </source>
</evidence>
<evidence type="ECO:0000313" key="3">
    <source>
        <dbReference type="Proteomes" id="UP001519290"/>
    </source>
</evidence>
<sequence>MTEASVLSGALQVLEAVLGVIGQHPWLLAPIAVSLLVCVVLASPAGGACTSRDPRRGFTVAERRAAFERAGLRCEHKSILWHRCTNTPTQGDHIFPWSRGGWTARSNQQALCPFHNSRKSGAVPTRIYILRLQWRRRRYFPEGESPRIEWRPGAGL</sequence>
<dbReference type="InterPro" id="IPR003615">
    <property type="entry name" value="HNH_nuc"/>
</dbReference>
<evidence type="ECO:0008006" key="4">
    <source>
        <dbReference type="Google" id="ProtNLM"/>
    </source>
</evidence>
<protein>
    <recommendedName>
        <fullName evidence="4">HNH endonuclease</fullName>
    </recommendedName>
</protein>
<name>A0ABS4X3Q5_9MICO</name>
<keyword evidence="1" id="KW-0472">Membrane</keyword>
<reference evidence="2 3" key="1">
    <citation type="submission" date="2021-03" db="EMBL/GenBank/DDBJ databases">
        <title>Sequencing the genomes of 1000 actinobacteria strains.</title>
        <authorList>
            <person name="Klenk H.-P."/>
        </authorList>
    </citation>
    <scope>NUCLEOTIDE SEQUENCE [LARGE SCALE GENOMIC DNA]</scope>
    <source>
        <strain evidence="2 3">DSM 14566</strain>
    </source>
</reference>
<accession>A0ABS4X3Q5</accession>
<proteinExistence type="predicted"/>
<gene>
    <name evidence="2" type="ORF">JOF43_002795</name>
</gene>
<dbReference type="EMBL" id="JAGIOD010000001">
    <property type="protein sequence ID" value="MBP2382838.1"/>
    <property type="molecule type" value="Genomic_DNA"/>
</dbReference>
<comment type="caution">
    <text evidence="2">The sequence shown here is derived from an EMBL/GenBank/DDBJ whole genome shotgun (WGS) entry which is preliminary data.</text>
</comment>
<evidence type="ECO:0000256" key="1">
    <source>
        <dbReference type="SAM" id="Phobius"/>
    </source>
</evidence>
<organism evidence="2 3">
    <name type="scientific">Brachybacterium sacelli</name>
    <dbReference type="NCBI Taxonomy" id="173364"/>
    <lineage>
        <taxon>Bacteria</taxon>
        <taxon>Bacillati</taxon>
        <taxon>Actinomycetota</taxon>
        <taxon>Actinomycetes</taxon>
        <taxon>Micrococcales</taxon>
        <taxon>Dermabacteraceae</taxon>
        <taxon>Brachybacterium</taxon>
    </lineage>
</organism>
<keyword evidence="1" id="KW-1133">Transmembrane helix</keyword>
<dbReference type="Gene3D" id="1.10.30.50">
    <property type="match status" value="1"/>
</dbReference>
<dbReference type="Proteomes" id="UP001519290">
    <property type="component" value="Unassembled WGS sequence"/>
</dbReference>